<keyword evidence="1" id="KW-0812">Transmembrane</keyword>
<organism evidence="2 3">
    <name type="scientific">Candidatus Avelusimicrobium gallicola</name>
    <dbReference type="NCBI Taxonomy" id="2562704"/>
    <lineage>
        <taxon>Bacteria</taxon>
        <taxon>Pseudomonadati</taxon>
        <taxon>Elusimicrobiota</taxon>
        <taxon>Elusimicrobia</taxon>
        <taxon>Elusimicrobiales</taxon>
        <taxon>Elusimicrobiaceae</taxon>
        <taxon>Candidatus Avelusimicrobium</taxon>
    </lineage>
</organism>
<evidence type="ECO:0008006" key="4">
    <source>
        <dbReference type="Google" id="ProtNLM"/>
    </source>
</evidence>
<dbReference type="InterPro" id="IPR002495">
    <property type="entry name" value="Glyco_trans_8"/>
</dbReference>
<gene>
    <name evidence="2" type="ORF">B5F75_06190</name>
</gene>
<dbReference type="EMBL" id="NFJD01000004">
    <property type="protein sequence ID" value="OUO56204.1"/>
    <property type="molecule type" value="Genomic_DNA"/>
</dbReference>
<dbReference type="InterPro" id="IPR029044">
    <property type="entry name" value="Nucleotide-diphossugar_trans"/>
</dbReference>
<proteinExistence type="predicted"/>
<dbReference type="Proteomes" id="UP000196368">
    <property type="component" value="Unassembled WGS sequence"/>
</dbReference>
<keyword evidence="1" id="KW-0472">Membrane</keyword>
<dbReference type="Pfam" id="PF01501">
    <property type="entry name" value="Glyco_transf_8"/>
    <property type="match status" value="1"/>
</dbReference>
<dbReference type="SUPFAM" id="SSF53448">
    <property type="entry name" value="Nucleotide-diphospho-sugar transferases"/>
    <property type="match status" value="1"/>
</dbReference>
<evidence type="ECO:0000313" key="3">
    <source>
        <dbReference type="Proteomes" id="UP000196368"/>
    </source>
</evidence>
<keyword evidence="1" id="KW-1133">Transmembrane helix</keyword>
<comment type="caution">
    <text evidence="2">The sequence shown here is derived from an EMBL/GenBank/DDBJ whole genome shotgun (WGS) entry which is preliminary data.</text>
</comment>
<name>A0A1Y4DAF1_9BACT</name>
<evidence type="ECO:0000313" key="2">
    <source>
        <dbReference type="EMBL" id="OUO56204.1"/>
    </source>
</evidence>
<accession>A0A1Y4DAF1</accession>
<dbReference type="Gene3D" id="3.90.550.10">
    <property type="entry name" value="Spore Coat Polysaccharide Biosynthesis Protein SpsA, Chain A"/>
    <property type="match status" value="1"/>
</dbReference>
<feature type="transmembrane region" description="Helical" evidence="1">
    <location>
        <begin position="15"/>
        <end position="35"/>
    </location>
</feature>
<dbReference type="AlphaFoldDB" id="A0A1Y4DAF1"/>
<evidence type="ECO:0000256" key="1">
    <source>
        <dbReference type="SAM" id="Phobius"/>
    </source>
</evidence>
<keyword evidence="3" id="KW-1185">Reference proteome</keyword>
<reference evidence="3" key="1">
    <citation type="submission" date="2017-04" db="EMBL/GenBank/DDBJ databases">
        <title>Function of individual gut microbiota members based on whole genome sequencing of pure cultures obtained from chicken caecum.</title>
        <authorList>
            <person name="Medvecky M."/>
            <person name="Cejkova D."/>
            <person name="Polansky O."/>
            <person name="Karasova D."/>
            <person name="Kubasova T."/>
            <person name="Cizek A."/>
            <person name="Rychlik I."/>
        </authorList>
    </citation>
    <scope>NUCLEOTIDE SEQUENCE [LARGE SCALE GENOMIC DNA]</scope>
    <source>
        <strain evidence="3">An273</strain>
    </source>
</reference>
<sequence length="316" mass="36789">MDSHFIPSSSKKNTAVVLGATGNLTFALGVVLKGLKRHSAALLERADVIIYYQNMDEACRRALNQITPCRFVEYHFPHMEGLRPKALRDYGEMTFVRYECFRFLYHYEYVLWLDADILIQEDIADIVQHIPHGIGFRREYYDERVRMNFTQDIAGFKMDAPHYNAGIMAISRQLPAKDFNALADWCYQKTAAITQYLVFPDQGILLLMCQHFGLTIDALPEAYNCEARRKASALKHAAIVHAVGHRKFWKYYYFDEWYQTYREWVKETGLVCQNDFPLLKKLGLLKYPLFQVAPNPGKHPLKLATYLLKALLRRKS</sequence>
<dbReference type="GO" id="GO:0016757">
    <property type="term" value="F:glycosyltransferase activity"/>
    <property type="evidence" value="ECO:0007669"/>
    <property type="project" value="InterPro"/>
</dbReference>
<protein>
    <recommendedName>
        <fullName evidence="4">Glycosyl transferase</fullName>
    </recommendedName>
</protein>
<dbReference type="OrthoDB" id="7645002at2"/>
<dbReference type="RefSeq" id="WP_087289049.1">
    <property type="nucleotide sequence ID" value="NZ_NFJD01000004.1"/>
</dbReference>